<gene>
    <name evidence="1" type="ORF">OLEAN_C08710</name>
</gene>
<evidence type="ECO:0000313" key="2">
    <source>
        <dbReference type="Proteomes" id="UP000032749"/>
    </source>
</evidence>
<dbReference type="AlphaFoldDB" id="R4YKQ5"/>
<dbReference type="EMBL" id="FO203512">
    <property type="protein sequence ID" value="CCK75047.1"/>
    <property type="molecule type" value="Genomic_DNA"/>
</dbReference>
<name>R4YKQ5_OLEAN</name>
<dbReference type="KEGG" id="oai:OLEAN_C08710"/>
<dbReference type="HOGENOM" id="CLU_1747774_0_0_6"/>
<reference evidence="1 2" key="1">
    <citation type="journal article" date="2013" name="Nat. Commun.">
        <title>Genome sequence and functional genomic analysis of the oil-degrading bacterium Oleispira antarctica.</title>
        <authorList>
            <person name="Kube M."/>
            <person name="Chernikova T.N."/>
            <person name="Al-Ramahi Y."/>
            <person name="Beloqui A."/>
            <person name="Lopez-Cortez N."/>
            <person name="Guazzaroni M.E."/>
            <person name="Heipieper H.J."/>
            <person name="Klages S."/>
            <person name="Kotsyurbenko O.R."/>
            <person name="Langer I."/>
            <person name="Nechitaylo T.Y."/>
            <person name="Lunsdorf H."/>
            <person name="Fernandez M."/>
            <person name="Juarez S."/>
            <person name="Ciordia S."/>
            <person name="Singer A."/>
            <person name="Kagan O."/>
            <person name="Egorova O."/>
            <person name="Petit P.A."/>
            <person name="Stogios P."/>
            <person name="Kim Y."/>
            <person name="Tchigvintsev A."/>
            <person name="Flick R."/>
            <person name="Denaro R."/>
            <person name="Genovese M."/>
            <person name="Albar J.P."/>
            <person name="Reva O.N."/>
            <person name="Martinez-Gomariz M."/>
            <person name="Tran H."/>
            <person name="Ferrer M."/>
            <person name="Savchenko A."/>
            <person name="Yakunin A.F."/>
            <person name="Yakimov M.M."/>
            <person name="Golyshina O.V."/>
            <person name="Reinhardt R."/>
            <person name="Golyshin P.N."/>
        </authorList>
    </citation>
    <scope>NUCLEOTIDE SEQUENCE [LARGE SCALE GENOMIC DNA]</scope>
</reference>
<organism evidence="1 2">
    <name type="scientific">Oleispira antarctica RB-8</name>
    <dbReference type="NCBI Taxonomy" id="698738"/>
    <lineage>
        <taxon>Bacteria</taxon>
        <taxon>Pseudomonadati</taxon>
        <taxon>Pseudomonadota</taxon>
        <taxon>Gammaproteobacteria</taxon>
        <taxon>Oceanospirillales</taxon>
        <taxon>Oceanospirillaceae</taxon>
        <taxon>Oleispira</taxon>
    </lineage>
</organism>
<keyword evidence="2" id="KW-1185">Reference proteome</keyword>
<proteinExistence type="predicted"/>
<accession>R4YKQ5</accession>
<protein>
    <submittedName>
        <fullName evidence="1">Uncharacterized protein</fullName>
    </submittedName>
</protein>
<dbReference type="Proteomes" id="UP000032749">
    <property type="component" value="Chromosome"/>
</dbReference>
<sequence length="149" mass="16646">MKTMNDFLAMLDEQKSLICIRRKQFDVWIESSVIVPGSNKETEDGFHYMDFEYRLCCMIERLPAAQGGLLCLLVHQFVNGLDRHELETVSVDISDNDGKTVDAEINFGVRDPFYLVPVENSPIVIDGVKMGFGEGGLDVAEVVTLNALS</sequence>
<evidence type="ECO:0000313" key="1">
    <source>
        <dbReference type="EMBL" id="CCK75047.1"/>
    </source>
</evidence>
<dbReference type="STRING" id="698738.OLEAN_C08710"/>